<dbReference type="Gene3D" id="2.30.30.240">
    <property type="entry name" value="PRC-barrel domain"/>
    <property type="match status" value="1"/>
</dbReference>
<organism evidence="2 3">
    <name type="scientific">Legionella lytica</name>
    <dbReference type="NCBI Taxonomy" id="96232"/>
    <lineage>
        <taxon>Bacteria</taxon>
        <taxon>Pseudomonadati</taxon>
        <taxon>Pseudomonadota</taxon>
        <taxon>Gammaproteobacteria</taxon>
        <taxon>Legionellales</taxon>
        <taxon>Legionellaceae</taxon>
        <taxon>Legionella</taxon>
    </lineage>
</organism>
<dbReference type="InterPro" id="IPR011033">
    <property type="entry name" value="PRC_barrel-like_sf"/>
</dbReference>
<dbReference type="Proteomes" id="UP001615550">
    <property type="component" value="Unassembled WGS sequence"/>
</dbReference>
<dbReference type="InterPro" id="IPR027275">
    <property type="entry name" value="PRC-brl_dom"/>
</dbReference>
<dbReference type="Pfam" id="PF05239">
    <property type="entry name" value="PRC"/>
    <property type="match status" value="1"/>
</dbReference>
<reference evidence="2 3" key="1">
    <citation type="submission" date="2024-08" db="EMBL/GenBank/DDBJ databases">
        <title>Draft Genome Sequence of Legionella lytica strain DSB2004, Isolated From a Fire Sprinkler System.</title>
        <authorList>
            <person name="Everhart A.D."/>
            <person name="Kidane D.T."/>
            <person name="Farone A.L."/>
            <person name="Farone M.B."/>
        </authorList>
    </citation>
    <scope>NUCLEOTIDE SEQUENCE [LARGE SCALE GENOMIC DNA]</scope>
    <source>
        <strain evidence="2 3">DSB2004</strain>
    </source>
</reference>
<keyword evidence="3" id="KW-1185">Reference proteome</keyword>
<evidence type="ECO:0000259" key="1">
    <source>
        <dbReference type="Pfam" id="PF05239"/>
    </source>
</evidence>
<gene>
    <name evidence="2" type="ORF">ACD661_15445</name>
</gene>
<dbReference type="RefSeq" id="WP_400188765.1">
    <property type="nucleotide sequence ID" value="NZ_JBGORX010000011.1"/>
</dbReference>
<dbReference type="PANTHER" id="PTHR36505:SF1">
    <property type="entry name" value="BLR1072 PROTEIN"/>
    <property type="match status" value="1"/>
</dbReference>
<dbReference type="PANTHER" id="PTHR36505">
    <property type="entry name" value="BLR1072 PROTEIN"/>
    <property type="match status" value="1"/>
</dbReference>
<feature type="domain" description="PRC-barrel" evidence="1">
    <location>
        <begin position="6"/>
        <end position="82"/>
    </location>
</feature>
<evidence type="ECO:0000313" key="2">
    <source>
        <dbReference type="EMBL" id="MFJ1269953.1"/>
    </source>
</evidence>
<comment type="caution">
    <text evidence="2">The sequence shown here is derived from an EMBL/GenBank/DDBJ whole genome shotgun (WGS) entry which is preliminary data.</text>
</comment>
<sequence>MENHNIVKASEVTDVKVQNTSGEDIGEINEIVLDKISGQVNYLVLDFGGFLSFGNKFFAIPWKAFSYDKEEDCFILNVAKERLQNAPGFDKEQWPNFADRSVTESINQYYQL</sequence>
<accession>A0ABW8DB76</accession>
<evidence type="ECO:0000313" key="3">
    <source>
        <dbReference type="Proteomes" id="UP001615550"/>
    </source>
</evidence>
<name>A0ABW8DB76_9GAMM</name>
<dbReference type="SUPFAM" id="SSF50346">
    <property type="entry name" value="PRC-barrel domain"/>
    <property type="match status" value="1"/>
</dbReference>
<proteinExistence type="predicted"/>
<dbReference type="EMBL" id="JBGORX010000011">
    <property type="protein sequence ID" value="MFJ1269953.1"/>
    <property type="molecule type" value="Genomic_DNA"/>
</dbReference>
<protein>
    <submittedName>
        <fullName evidence="2">PRC-barrel domain-containing protein</fullName>
    </submittedName>
</protein>